<accession>A0A0A9W3M1</accession>
<dbReference type="EMBL" id="GBHO01044139">
    <property type="protein sequence ID" value="JAF99464.1"/>
    <property type="molecule type" value="Transcribed_RNA"/>
</dbReference>
<feature type="domain" description="Reverse transcriptase" evidence="1">
    <location>
        <begin position="64"/>
        <end position="344"/>
    </location>
</feature>
<reference evidence="2" key="1">
    <citation type="journal article" date="2014" name="PLoS ONE">
        <title>Transcriptome-Based Identification of ABC Transporters in the Western Tarnished Plant Bug Lygus hesperus.</title>
        <authorList>
            <person name="Hull J.J."/>
            <person name="Chaney K."/>
            <person name="Geib S.M."/>
            <person name="Fabrick J.A."/>
            <person name="Brent C.S."/>
            <person name="Walsh D."/>
            <person name="Lavine L.C."/>
        </authorList>
    </citation>
    <scope>NUCLEOTIDE SEQUENCE</scope>
</reference>
<keyword evidence="2" id="KW-0548">Nucleotidyltransferase</keyword>
<name>A0A0A9W3M1_LYGHE</name>
<dbReference type="SUPFAM" id="SSF56672">
    <property type="entry name" value="DNA/RNA polymerases"/>
    <property type="match status" value="1"/>
</dbReference>
<feature type="non-terminal residue" evidence="2">
    <location>
        <position position="1"/>
    </location>
</feature>
<gene>
    <name evidence="2" type="primary">RTase_20</name>
    <name evidence="2" type="ORF">CM83_5431</name>
</gene>
<evidence type="ECO:0000259" key="1">
    <source>
        <dbReference type="PROSITE" id="PS50878"/>
    </source>
</evidence>
<keyword evidence="2" id="KW-0808">Transferase</keyword>
<keyword evidence="2" id="KW-0695">RNA-directed DNA polymerase</keyword>
<proteinExistence type="predicted"/>
<evidence type="ECO:0000313" key="2">
    <source>
        <dbReference type="EMBL" id="JAF99464.1"/>
    </source>
</evidence>
<feature type="non-terminal residue" evidence="2">
    <location>
        <position position="546"/>
    </location>
</feature>
<dbReference type="PANTHER" id="PTHR19446">
    <property type="entry name" value="REVERSE TRANSCRIPTASES"/>
    <property type="match status" value="1"/>
</dbReference>
<dbReference type="InterPro" id="IPR043502">
    <property type="entry name" value="DNA/RNA_pol_sf"/>
</dbReference>
<reference evidence="2" key="2">
    <citation type="submission" date="2014-07" db="EMBL/GenBank/DDBJ databases">
        <authorList>
            <person name="Hull J."/>
        </authorList>
    </citation>
    <scope>NUCLEOTIDE SEQUENCE</scope>
</reference>
<dbReference type="AlphaFoldDB" id="A0A0A9W3M1"/>
<sequence>NMLRQESLEHKAHFTLSPITEAELKRLIKAMNGKSAPGTDGICHTIIETYFDFIKHPIIHIINSSLEFSTFPNIWKIAKVIPLHKGGSTVELTNFRPISLLSILSKLLEKWVKHQLNSYLENHTLISARQFGFTPGVGVEEAHYTLTKDLYEVMDKKSNGILVLIDLAKCFDSIDRDRLISALQRHGIVGRELSWFKSYLSDRNQLVSIDGGESDLLPVDFGVIQGSTLGPDLFRVFINDIAKIPIRGKLYLFADDAAFLFDHSSWQEVFTRANEDMNKICLWLNSQSLTINVNKSKYLLFSRTRDKDSHPHKLKLHFCNSGYMACECSEIERVKSAQYLGLVLDENLDWKAQINALVKKTRKFVHIFYTIRNCFTKSTLILLYKALVQSVLSFGILWWGNAYSSVLEPITVLQKAILKVLLKKPRRFPSAELFHEAKVFTVKQLYIKHALLYYHKHPETLDATTPSSSEQSTRTMRLTTQAVIPIPSSRLQTTSRHFYHNLPYILRTIPTTLVHPHSFSRSAYKKSVFSYLVATSPSECDAMTSS</sequence>
<dbReference type="PROSITE" id="PS50878">
    <property type="entry name" value="RT_POL"/>
    <property type="match status" value="1"/>
</dbReference>
<dbReference type="Pfam" id="PF00078">
    <property type="entry name" value="RVT_1"/>
    <property type="match status" value="1"/>
</dbReference>
<dbReference type="InterPro" id="IPR000477">
    <property type="entry name" value="RT_dom"/>
</dbReference>
<protein>
    <submittedName>
        <fullName evidence="2">Putative RNA-directed DNA polymerase from transposon BS</fullName>
    </submittedName>
</protein>
<organism evidence="2">
    <name type="scientific">Lygus hesperus</name>
    <name type="common">Western plant bug</name>
    <dbReference type="NCBI Taxonomy" id="30085"/>
    <lineage>
        <taxon>Eukaryota</taxon>
        <taxon>Metazoa</taxon>
        <taxon>Ecdysozoa</taxon>
        <taxon>Arthropoda</taxon>
        <taxon>Hexapoda</taxon>
        <taxon>Insecta</taxon>
        <taxon>Pterygota</taxon>
        <taxon>Neoptera</taxon>
        <taxon>Paraneoptera</taxon>
        <taxon>Hemiptera</taxon>
        <taxon>Heteroptera</taxon>
        <taxon>Panheteroptera</taxon>
        <taxon>Cimicomorpha</taxon>
        <taxon>Miridae</taxon>
        <taxon>Mirini</taxon>
        <taxon>Lygus</taxon>
    </lineage>
</organism>
<dbReference type="GO" id="GO:0003964">
    <property type="term" value="F:RNA-directed DNA polymerase activity"/>
    <property type="evidence" value="ECO:0007669"/>
    <property type="project" value="UniProtKB-KW"/>
</dbReference>